<sequence>MECGQEYLQLDSWWYHKGEGGGVKNWTAIPYIIPDGIGNLYETTGWPIIAHNRYFSSDTDYARQNGGPYAFTIDNATSKALPLEEVFWDDLLDEALTWGLVTYEQDWLDRQYMYTR</sequence>
<gene>
    <name evidence="1" type="ORF">C7M84_007609</name>
</gene>
<evidence type="ECO:0000313" key="2">
    <source>
        <dbReference type="Proteomes" id="UP000283509"/>
    </source>
</evidence>
<dbReference type="Proteomes" id="UP000283509">
    <property type="component" value="Unassembled WGS sequence"/>
</dbReference>
<comment type="caution">
    <text evidence="1">The sequence shown here is derived from an EMBL/GenBank/DDBJ whole genome shotgun (WGS) entry which is preliminary data.</text>
</comment>
<reference evidence="1 2" key="1">
    <citation type="submission" date="2018-04" db="EMBL/GenBank/DDBJ databases">
        <authorList>
            <person name="Zhang X."/>
            <person name="Yuan J."/>
            <person name="Li F."/>
            <person name="Xiang J."/>
        </authorList>
    </citation>
    <scope>NUCLEOTIDE SEQUENCE [LARGE SCALE GENOMIC DNA]</scope>
    <source>
        <tissue evidence="1">Muscle</tissue>
    </source>
</reference>
<protein>
    <submittedName>
        <fullName evidence="1">Uncharacterized protein</fullName>
    </submittedName>
</protein>
<keyword evidence="2" id="KW-1185">Reference proteome</keyword>
<proteinExistence type="predicted"/>
<reference evidence="1 2" key="2">
    <citation type="submission" date="2019-01" db="EMBL/GenBank/DDBJ databases">
        <title>The decoding of complex shrimp genome reveals the adaptation for benthos swimmer, frequently molting mechanism and breeding impact on genome.</title>
        <authorList>
            <person name="Sun Y."/>
            <person name="Gao Y."/>
            <person name="Yu Y."/>
        </authorList>
    </citation>
    <scope>NUCLEOTIDE SEQUENCE [LARGE SCALE GENOMIC DNA]</scope>
    <source>
        <tissue evidence="1">Muscle</tissue>
    </source>
</reference>
<dbReference type="AlphaFoldDB" id="A0A3R7QPI8"/>
<accession>A0A3R7QPI8</accession>
<dbReference type="OrthoDB" id="41905at2759"/>
<organism evidence="1 2">
    <name type="scientific">Penaeus vannamei</name>
    <name type="common">Whiteleg shrimp</name>
    <name type="synonym">Litopenaeus vannamei</name>
    <dbReference type="NCBI Taxonomy" id="6689"/>
    <lineage>
        <taxon>Eukaryota</taxon>
        <taxon>Metazoa</taxon>
        <taxon>Ecdysozoa</taxon>
        <taxon>Arthropoda</taxon>
        <taxon>Crustacea</taxon>
        <taxon>Multicrustacea</taxon>
        <taxon>Malacostraca</taxon>
        <taxon>Eumalacostraca</taxon>
        <taxon>Eucarida</taxon>
        <taxon>Decapoda</taxon>
        <taxon>Dendrobranchiata</taxon>
        <taxon>Penaeoidea</taxon>
        <taxon>Penaeidae</taxon>
        <taxon>Penaeus</taxon>
    </lineage>
</organism>
<dbReference type="EMBL" id="QCYY01001966">
    <property type="protein sequence ID" value="ROT73923.1"/>
    <property type="molecule type" value="Genomic_DNA"/>
</dbReference>
<evidence type="ECO:0000313" key="1">
    <source>
        <dbReference type="EMBL" id="ROT73923.1"/>
    </source>
</evidence>
<name>A0A3R7QPI8_PENVA</name>